<accession>A0A0N4T504</accession>
<proteinExistence type="predicted"/>
<evidence type="ECO:0000313" key="1">
    <source>
        <dbReference type="EMBL" id="VDN84441.1"/>
    </source>
</evidence>
<protein>
    <submittedName>
        <fullName evidence="1 3">Uncharacterized protein</fullName>
    </submittedName>
</protein>
<dbReference type="WBParaSite" id="BPAG_0000328501-mRNA-1">
    <property type="protein sequence ID" value="BPAG_0000328501-mRNA-1"/>
    <property type="gene ID" value="BPAG_0000328501"/>
</dbReference>
<gene>
    <name evidence="1" type="ORF">BPAG_LOCUS3255</name>
</gene>
<sequence>MKRSSHTPIKLVNWRSFTILHCCSVYLQMNESLYTFLIG</sequence>
<dbReference type="AlphaFoldDB" id="A0A0N4T504"/>
<evidence type="ECO:0000313" key="2">
    <source>
        <dbReference type="Proteomes" id="UP000278627"/>
    </source>
</evidence>
<dbReference type="Proteomes" id="UP000278627">
    <property type="component" value="Unassembled WGS sequence"/>
</dbReference>
<name>A0A0N4T504_BRUPA</name>
<organism evidence="3">
    <name type="scientific">Brugia pahangi</name>
    <name type="common">Filarial nematode worm</name>
    <dbReference type="NCBI Taxonomy" id="6280"/>
    <lineage>
        <taxon>Eukaryota</taxon>
        <taxon>Metazoa</taxon>
        <taxon>Ecdysozoa</taxon>
        <taxon>Nematoda</taxon>
        <taxon>Chromadorea</taxon>
        <taxon>Rhabditida</taxon>
        <taxon>Spirurina</taxon>
        <taxon>Spiruromorpha</taxon>
        <taxon>Filarioidea</taxon>
        <taxon>Onchocercidae</taxon>
        <taxon>Brugia</taxon>
    </lineage>
</organism>
<dbReference type="EMBL" id="UZAD01000823">
    <property type="protein sequence ID" value="VDN84441.1"/>
    <property type="molecule type" value="Genomic_DNA"/>
</dbReference>
<reference evidence="3" key="1">
    <citation type="submission" date="2017-02" db="UniProtKB">
        <authorList>
            <consortium name="WormBaseParasite"/>
        </authorList>
    </citation>
    <scope>IDENTIFICATION</scope>
</reference>
<reference evidence="1 2" key="2">
    <citation type="submission" date="2018-11" db="EMBL/GenBank/DDBJ databases">
        <authorList>
            <consortium name="Pathogen Informatics"/>
        </authorList>
    </citation>
    <scope>NUCLEOTIDE SEQUENCE [LARGE SCALE GENOMIC DNA]</scope>
</reference>
<evidence type="ECO:0000313" key="3">
    <source>
        <dbReference type="WBParaSite" id="BPAG_0000328501-mRNA-1"/>
    </source>
</evidence>
<keyword evidence="2" id="KW-1185">Reference proteome</keyword>